<sequence length="944" mass="107908">MTDNRISVFSEWLPGKGFIIWAAGADHTTVFHELKYLLFARHKASYYGTFIDTGSHRGREALYLSPLTSLDFFTTRTWSGELDWRWSDETRALMEAAPRFRKALAAGCWKPDFDKWREGRRGWRMDWERASGCGDLPVIVPFIDEWADLIINNLIEEKPEIGRTWEKILSSYPVLIPAQDRSQPLTGDEETWLEAAGWQQDHTPFRTCLELAEPDGEDTAWLLNIILQDKEDRGSLAAWEPGAMRPDWQEHSDRVERDIQKWIDILPWLQDSRGEGSAGLRRELTEVDAWEFLNTGSIQLAQAGHTVFLPKWWQEVQKLVPSLKIRTRSSVGSSKESLLGVSQIVQFDWNLAVGGLELPEEEFRKLVAKKRRLVRIQGKWIQLDPAFVKKIQQYLRKKDGISLGEILHMRLLTPVDETSLEPEPGPAEALQVEVELSGQFARMVEQLNNLDQIPILETIASFYGSLRRYQLAGASWLLFLRRFGLGGCLADDMGLGKTIQWIAYLLKVQENENPPCPSLLICPTSVLGNWQKELARFAPSLKVQLHYGPQRAKGPDFLSSIEGVGLVITSYNLAHIDEEDLAAVEWDCICLDEAQNIKNAYTKQAAAVRKFKGRHRIAMTGTPMENRLTELWSLFDFINPGYLGSSKEFNRSFISAIEKKGDATDIGRVQKLIRPFLLRRVKNDPAIELDLPEKQEQKEYIPLTVEQASLYESVLEDLFNKLEKSDGMARRGLILSTLMKLKQICDHPALFLKEGPLENINAGSKKVERLLEMIAELRQQGDRCLIFTQFIRMGQLLQEVILKELGEESYYLHGGTPRKERDEMVARFQDTGSHNYNIFILSLKAGGLGLNLTAANHVFHFDRWWNPAVENQATDRSHRIGQNRHVMVHKFISLGTMEERIDEVLERKSSLNEQIIGAGEAWVTEISTSELRELFSLRKEWVGA</sequence>
<evidence type="ECO:0000259" key="2">
    <source>
        <dbReference type="PROSITE" id="PS51192"/>
    </source>
</evidence>
<gene>
    <name evidence="4" type="ORF">Psch_01348</name>
</gene>
<evidence type="ECO:0000313" key="4">
    <source>
        <dbReference type="EMBL" id="TEB07793.1"/>
    </source>
</evidence>
<evidence type="ECO:0000256" key="1">
    <source>
        <dbReference type="ARBA" id="ARBA00022801"/>
    </source>
</evidence>
<dbReference type="Pfam" id="PF00271">
    <property type="entry name" value="Helicase_C"/>
    <property type="match status" value="1"/>
</dbReference>
<dbReference type="AlphaFoldDB" id="A0A4Y7RG85"/>
<dbReference type="SUPFAM" id="SSF52540">
    <property type="entry name" value="P-loop containing nucleoside triphosphate hydrolases"/>
    <property type="match status" value="2"/>
</dbReference>
<keyword evidence="1" id="KW-0378">Hydrolase</keyword>
<reference evidence="4 5" key="1">
    <citation type="journal article" date="2018" name="Environ. Microbiol.">
        <title>Novel energy conservation strategies and behaviour of Pelotomaculum schinkii driving syntrophic propionate catabolism.</title>
        <authorList>
            <person name="Hidalgo-Ahumada C.A.P."/>
            <person name="Nobu M.K."/>
            <person name="Narihiro T."/>
            <person name="Tamaki H."/>
            <person name="Liu W.T."/>
            <person name="Kamagata Y."/>
            <person name="Stams A.J.M."/>
            <person name="Imachi H."/>
            <person name="Sousa D.Z."/>
        </authorList>
    </citation>
    <scope>NUCLEOTIDE SEQUENCE [LARGE SCALE GENOMIC DNA]</scope>
    <source>
        <strain evidence="4 5">HH</strain>
    </source>
</reference>
<dbReference type="Gene3D" id="3.40.50.10810">
    <property type="entry name" value="Tandem AAA-ATPase domain"/>
    <property type="match status" value="1"/>
</dbReference>
<keyword evidence="5" id="KW-1185">Reference proteome</keyword>
<keyword evidence="4" id="KW-0547">Nucleotide-binding</keyword>
<accession>A0A4Y7RG85</accession>
<name>A0A4Y7RG85_9FIRM</name>
<dbReference type="Pfam" id="PF00176">
    <property type="entry name" value="SNF2-rel_dom"/>
    <property type="match status" value="1"/>
</dbReference>
<dbReference type="CDD" id="cd18793">
    <property type="entry name" value="SF2_C_SNF"/>
    <property type="match status" value="1"/>
</dbReference>
<comment type="caution">
    <text evidence="4">The sequence shown here is derived from an EMBL/GenBank/DDBJ whole genome shotgun (WGS) entry which is preliminary data.</text>
</comment>
<dbReference type="PROSITE" id="PS51194">
    <property type="entry name" value="HELICASE_CTER"/>
    <property type="match status" value="1"/>
</dbReference>
<dbReference type="SMART" id="SM00490">
    <property type="entry name" value="HELICc"/>
    <property type="match status" value="1"/>
</dbReference>
<keyword evidence="4" id="KW-0067">ATP-binding</keyword>
<dbReference type="Gene3D" id="3.40.50.300">
    <property type="entry name" value="P-loop containing nucleotide triphosphate hydrolases"/>
    <property type="match status" value="1"/>
</dbReference>
<dbReference type="Pfam" id="PF12419">
    <property type="entry name" value="DUF3670"/>
    <property type="match status" value="1"/>
</dbReference>
<dbReference type="GO" id="GO:0004386">
    <property type="term" value="F:helicase activity"/>
    <property type="evidence" value="ECO:0007669"/>
    <property type="project" value="UniProtKB-KW"/>
</dbReference>
<dbReference type="RefSeq" id="WP_190239591.1">
    <property type="nucleotide sequence ID" value="NZ_QFGA01000001.1"/>
</dbReference>
<evidence type="ECO:0000313" key="5">
    <source>
        <dbReference type="Proteomes" id="UP000298324"/>
    </source>
</evidence>
<feature type="domain" description="Helicase ATP-binding" evidence="2">
    <location>
        <begin position="478"/>
        <end position="641"/>
    </location>
</feature>
<dbReference type="PROSITE" id="PS51192">
    <property type="entry name" value="HELICASE_ATP_BIND_1"/>
    <property type="match status" value="1"/>
</dbReference>
<feature type="domain" description="Helicase C-terminal" evidence="3">
    <location>
        <begin position="766"/>
        <end position="943"/>
    </location>
</feature>
<keyword evidence="4" id="KW-0347">Helicase</keyword>
<dbReference type="SMART" id="SM00487">
    <property type="entry name" value="DEXDc"/>
    <property type="match status" value="1"/>
</dbReference>
<dbReference type="GO" id="GO:0016787">
    <property type="term" value="F:hydrolase activity"/>
    <property type="evidence" value="ECO:0007669"/>
    <property type="project" value="UniProtKB-KW"/>
</dbReference>
<protein>
    <submittedName>
        <fullName evidence="4">ATP-dependent helicase HepA</fullName>
    </submittedName>
</protein>
<dbReference type="InterPro" id="IPR038718">
    <property type="entry name" value="SNF2-like_sf"/>
</dbReference>
<dbReference type="EMBL" id="QFGA01000001">
    <property type="protein sequence ID" value="TEB07793.1"/>
    <property type="molecule type" value="Genomic_DNA"/>
</dbReference>
<dbReference type="CDD" id="cd18012">
    <property type="entry name" value="DEXQc_arch_SWI2_SNF2"/>
    <property type="match status" value="1"/>
</dbReference>
<dbReference type="InterPro" id="IPR014001">
    <property type="entry name" value="Helicase_ATP-bd"/>
</dbReference>
<dbReference type="FunFam" id="3.40.50.300:FF:000533">
    <property type="entry name" value="Helicase, Snf2 family"/>
    <property type="match status" value="1"/>
</dbReference>
<dbReference type="InterPro" id="IPR001650">
    <property type="entry name" value="Helicase_C-like"/>
</dbReference>
<dbReference type="Proteomes" id="UP000298324">
    <property type="component" value="Unassembled WGS sequence"/>
</dbReference>
<dbReference type="PANTHER" id="PTHR10799">
    <property type="entry name" value="SNF2/RAD54 HELICASE FAMILY"/>
    <property type="match status" value="1"/>
</dbReference>
<organism evidence="4 5">
    <name type="scientific">Pelotomaculum schinkii</name>
    <dbReference type="NCBI Taxonomy" id="78350"/>
    <lineage>
        <taxon>Bacteria</taxon>
        <taxon>Bacillati</taxon>
        <taxon>Bacillota</taxon>
        <taxon>Clostridia</taxon>
        <taxon>Eubacteriales</taxon>
        <taxon>Desulfotomaculaceae</taxon>
        <taxon>Pelotomaculum</taxon>
    </lineage>
</organism>
<dbReference type="GO" id="GO:0005524">
    <property type="term" value="F:ATP binding"/>
    <property type="evidence" value="ECO:0007669"/>
    <property type="project" value="InterPro"/>
</dbReference>
<dbReference type="InterPro" id="IPR049730">
    <property type="entry name" value="SNF2/RAD54-like_C"/>
</dbReference>
<dbReference type="InterPro" id="IPR022138">
    <property type="entry name" value="DUF3670"/>
</dbReference>
<evidence type="ECO:0000259" key="3">
    <source>
        <dbReference type="PROSITE" id="PS51194"/>
    </source>
</evidence>
<dbReference type="InterPro" id="IPR000330">
    <property type="entry name" value="SNF2_N"/>
</dbReference>
<dbReference type="InterPro" id="IPR027417">
    <property type="entry name" value="P-loop_NTPase"/>
</dbReference>
<proteinExistence type="predicted"/>